<evidence type="ECO:0000313" key="8">
    <source>
        <dbReference type="Proteomes" id="UP000000440"/>
    </source>
</evidence>
<dbReference type="InterPro" id="IPR036388">
    <property type="entry name" value="WH-like_DNA-bd_sf"/>
</dbReference>
<dbReference type="GO" id="GO:0003677">
    <property type="term" value="F:DNA binding"/>
    <property type="evidence" value="ECO:0007669"/>
    <property type="project" value="UniProtKB-KW"/>
</dbReference>
<name>Q8DLJ2_THEVB</name>
<dbReference type="InterPro" id="IPR017848">
    <property type="entry name" value="RNA_pol_sigma_RpoD/SigA_cyanob"/>
</dbReference>
<reference evidence="7 8" key="1">
    <citation type="journal article" date="2002" name="DNA Res.">
        <title>Complete genome structure of the thermophilic cyanobacterium Thermosynechococcus elongatus BP-1.</title>
        <authorList>
            <person name="Nakamura Y."/>
            <person name="Kaneko T."/>
            <person name="Sato S."/>
            <person name="Ikeuchi M."/>
            <person name="Katoh H."/>
            <person name="Sasamoto S."/>
            <person name="Watanabe A."/>
            <person name="Iriguchi M."/>
            <person name="Kawashima K."/>
            <person name="Kimura T."/>
            <person name="Kishida Y."/>
            <person name="Kiyokawa C."/>
            <person name="Kohara M."/>
            <person name="Matsumoto M."/>
            <person name="Matsuno A."/>
            <person name="Nakazaki N."/>
            <person name="Shimpo S."/>
            <person name="Sugimoto M."/>
            <person name="Takeuchi C."/>
            <person name="Yamada M."/>
            <person name="Tabata S."/>
        </authorList>
    </citation>
    <scope>NUCLEOTIDE SEQUENCE [LARGE SCALE GENOMIC DNA]</scope>
    <source>
        <strain evidence="8">IAM M-273 / NIES-2133 / BP-1</strain>
    </source>
</reference>
<dbReference type="SUPFAM" id="SSF88946">
    <property type="entry name" value="Sigma2 domain of RNA polymerase sigma factors"/>
    <property type="match status" value="1"/>
</dbReference>
<feature type="domain" description="RNA polymerase sigma-70" evidence="6">
    <location>
        <begin position="164"/>
        <end position="177"/>
    </location>
</feature>
<keyword evidence="2" id="KW-0805">Transcription regulation</keyword>
<sequence length="375" mass="42998">MLSCPMVAIPIQPLSERPLTTDLVRQYLQEIGRVPLLTPSEELRLAEQVQQYQALLAVRDQSDDPQLKRYVAAVRERDRLRPLLGRPLSRAQWAAGLKMSVAELQTCVQAGRQAWAKAANITLSELQHIERQGQRAKNQLLQANLRLVVNIAKKYQHHGVEFLDLIQEGSLGLERAVEKFDPTKGFRFSTYAYWWIRQSITRAVASQSRTIRLPIHMVEKLNKIKRAQRRLAAQRGAMPSLADIAQELNLEVSQVRQVLMAVPKSVALEQRVGSDQETELQELIESPAPTPDEVIMRESLRTTLKQLLSDLSPRERQVMELRYGLGEQPALELAEVAVLLGLSRERIRQIEHRALQKLRQPQRRREIQDYLEEFA</sequence>
<dbReference type="GO" id="GO:0016987">
    <property type="term" value="F:sigma factor activity"/>
    <property type="evidence" value="ECO:0007669"/>
    <property type="project" value="UniProtKB-KW"/>
</dbReference>
<dbReference type="InterPro" id="IPR013324">
    <property type="entry name" value="RNA_pol_sigma_r3/r4-like"/>
</dbReference>
<evidence type="ECO:0000256" key="2">
    <source>
        <dbReference type="ARBA" id="ARBA00023015"/>
    </source>
</evidence>
<dbReference type="STRING" id="197221.gene:10747088"/>
<dbReference type="NCBIfam" id="TIGR02997">
    <property type="entry name" value="Sig70-cyanoRpoD"/>
    <property type="match status" value="1"/>
</dbReference>
<dbReference type="Proteomes" id="UP000000440">
    <property type="component" value="Chromosome"/>
</dbReference>
<dbReference type="FunFam" id="1.10.601.10:FF:000001">
    <property type="entry name" value="RNA polymerase sigma factor SigA"/>
    <property type="match status" value="1"/>
</dbReference>
<evidence type="ECO:0000256" key="1">
    <source>
        <dbReference type="ARBA" id="ARBA00007788"/>
    </source>
</evidence>
<dbReference type="PANTHER" id="PTHR30603">
    <property type="entry name" value="RNA POLYMERASE SIGMA FACTOR RPO"/>
    <property type="match status" value="1"/>
</dbReference>
<dbReference type="CDD" id="cd06171">
    <property type="entry name" value="Sigma70_r4"/>
    <property type="match status" value="1"/>
</dbReference>
<dbReference type="Pfam" id="PF04539">
    <property type="entry name" value="Sigma70_r3"/>
    <property type="match status" value="1"/>
</dbReference>
<dbReference type="InterPro" id="IPR013325">
    <property type="entry name" value="RNA_pol_sigma_r2"/>
</dbReference>
<keyword evidence="8" id="KW-1185">Reference proteome</keyword>
<dbReference type="Gene3D" id="1.10.10.10">
    <property type="entry name" value="Winged helix-like DNA-binding domain superfamily/Winged helix DNA-binding domain"/>
    <property type="match status" value="2"/>
</dbReference>
<dbReference type="PANTHER" id="PTHR30603:SF60">
    <property type="entry name" value="RNA POLYMERASE SIGMA FACTOR RPOD"/>
    <property type="match status" value="1"/>
</dbReference>
<keyword evidence="3" id="KW-0731">Sigma factor</keyword>
<dbReference type="PATRIC" id="fig|197221.4.peg.525"/>
<dbReference type="eggNOG" id="COG0568">
    <property type="taxonomic scope" value="Bacteria"/>
</dbReference>
<evidence type="ECO:0000313" key="7">
    <source>
        <dbReference type="EMBL" id="BAC08051.1"/>
    </source>
</evidence>
<evidence type="ECO:0000256" key="3">
    <source>
        <dbReference type="ARBA" id="ARBA00023082"/>
    </source>
</evidence>
<dbReference type="Gene3D" id="1.10.601.10">
    <property type="entry name" value="RNA Polymerase Primary Sigma Factor"/>
    <property type="match status" value="2"/>
</dbReference>
<dbReference type="InterPro" id="IPR009042">
    <property type="entry name" value="RNA_pol_sigma70_r1_2"/>
</dbReference>
<keyword evidence="4" id="KW-0238">DNA-binding</keyword>
<dbReference type="InterPro" id="IPR007627">
    <property type="entry name" value="RNA_pol_sigma70_r2"/>
</dbReference>
<dbReference type="GO" id="GO:0006352">
    <property type="term" value="P:DNA-templated transcription initiation"/>
    <property type="evidence" value="ECO:0007669"/>
    <property type="project" value="InterPro"/>
</dbReference>
<dbReference type="EMBL" id="BA000039">
    <property type="protein sequence ID" value="BAC08051.1"/>
    <property type="molecule type" value="Genomic_DNA"/>
</dbReference>
<organism evidence="7 8">
    <name type="scientific">Thermosynechococcus vestitus (strain NIES-2133 / IAM M-273 / BP-1)</name>
    <dbReference type="NCBI Taxonomy" id="197221"/>
    <lineage>
        <taxon>Bacteria</taxon>
        <taxon>Bacillati</taxon>
        <taxon>Cyanobacteriota</taxon>
        <taxon>Cyanophyceae</taxon>
        <taxon>Acaryochloridales</taxon>
        <taxon>Thermosynechococcaceae</taxon>
        <taxon>Thermosynechococcus</taxon>
    </lineage>
</organism>
<dbReference type="PRINTS" id="PR00046">
    <property type="entry name" value="SIGMA70FCT"/>
</dbReference>
<dbReference type="EnsemblBacteria" id="BAC08051">
    <property type="protein sequence ID" value="BAC08051"/>
    <property type="gene ID" value="BAC08051"/>
</dbReference>
<dbReference type="InterPro" id="IPR014284">
    <property type="entry name" value="RNA_pol_sigma-70_dom"/>
</dbReference>
<comment type="similarity">
    <text evidence="1">Belongs to the sigma-70 factor family.</text>
</comment>
<proteinExistence type="inferred from homology"/>
<gene>
    <name evidence="7" type="primary">sigC</name>
</gene>
<evidence type="ECO:0000256" key="5">
    <source>
        <dbReference type="ARBA" id="ARBA00023163"/>
    </source>
</evidence>
<dbReference type="Pfam" id="PF04545">
    <property type="entry name" value="Sigma70_r4"/>
    <property type="match status" value="1"/>
</dbReference>
<dbReference type="InterPro" id="IPR000943">
    <property type="entry name" value="RNA_pol_sigma70"/>
</dbReference>
<protein>
    <submittedName>
        <fullName evidence="7">Group 2 RNA polymerase sigma factor</fullName>
    </submittedName>
</protein>
<dbReference type="PROSITE" id="PS00715">
    <property type="entry name" value="SIGMA70_1"/>
    <property type="match status" value="1"/>
</dbReference>
<dbReference type="InterPro" id="IPR050239">
    <property type="entry name" value="Sigma-70_RNA_pol_init_factors"/>
</dbReference>
<dbReference type="AlphaFoldDB" id="Q8DLJ2"/>
<keyword evidence="5" id="KW-0804">Transcription</keyword>
<dbReference type="NCBIfam" id="TIGR02937">
    <property type="entry name" value="sigma70-ECF"/>
    <property type="match status" value="1"/>
</dbReference>
<dbReference type="InterPro" id="IPR007630">
    <property type="entry name" value="RNA_pol_sigma70_r4"/>
</dbReference>
<evidence type="ECO:0000259" key="6">
    <source>
        <dbReference type="PROSITE" id="PS00715"/>
    </source>
</evidence>
<dbReference type="InterPro" id="IPR007624">
    <property type="entry name" value="RNA_pol_sigma70_r3"/>
</dbReference>
<dbReference type="Pfam" id="PF04542">
    <property type="entry name" value="Sigma70_r2"/>
    <property type="match status" value="1"/>
</dbReference>
<dbReference type="Pfam" id="PF00140">
    <property type="entry name" value="Sigma70_r1_2"/>
    <property type="match status" value="1"/>
</dbReference>
<dbReference type="SUPFAM" id="SSF88659">
    <property type="entry name" value="Sigma3 and sigma4 domains of RNA polymerase sigma factors"/>
    <property type="match status" value="2"/>
</dbReference>
<accession>Q8DLJ2</accession>
<dbReference type="KEGG" id="tel:tlr0499"/>
<evidence type="ECO:0000256" key="4">
    <source>
        <dbReference type="ARBA" id="ARBA00023125"/>
    </source>
</evidence>